<evidence type="ECO:0000313" key="4">
    <source>
        <dbReference type="EMBL" id="CAK0808114.1"/>
    </source>
</evidence>
<protein>
    <recommendedName>
        <fullName evidence="3">Alpha/beta hydrolase fold-3 domain-containing protein</fullName>
    </recommendedName>
</protein>
<sequence>THRGEHMPHCLPKPMPKNRFTAIQDPSRDPSDSDSTLSSSESATSSSEASVLRWPPRWGPERAAHEEGLGRRHLAGQRGSFHVRAASGPVRPSRVRFRAGGGLPAAVAAGPAAAVSRRARLLRVGWQGAAGCCERRCGFAPVVVRGAGRSRVRLVVPLVVVAHVCSLHAVLSLIWKGRGDARAVRRAFGDLGGSAPRRPARPILGWVHPYLYFPAFPRGSRGEGRGEDPLFHTRPIDVWLPQRCCDREGARRPILFWVHGGAWVGGHARFLPAAPLLQALAARGWLVVSCEYRRGAWPQQLEDCAEALRYTRTVLADEHGGDLDALAIGGASAGGHIASLLTLQAVEEGACPVRSSLLFYPALDPKDSGGVTLHSPLGLPRPLGLRRGQSLLAWFFERVVLRGDASRWPSAEPLARLEGASAARAARASGAPAALPRTLVVHGTHDSSVVPVEHSRQWVEALERRGGGCAEDSAERQHQLVEVPGARHTFEVAPGAAVEAAFDGALAWLEQPLDKRQRSADDSCALCCSAAA</sequence>
<dbReference type="Gene3D" id="3.40.50.1820">
    <property type="entry name" value="alpha/beta hydrolase"/>
    <property type="match status" value="1"/>
</dbReference>
<feature type="domain" description="Alpha/beta hydrolase fold-3" evidence="3">
    <location>
        <begin position="255"/>
        <end position="448"/>
    </location>
</feature>
<dbReference type="PANTHER" id="PTHR48081:SF33">
    <property type="entry name" value="KYNURENINE FORMAMIDASE"/>
    <property type="match status" value="1"/>
</dbReference>
<dbReference type="Pfam" id="PF07859">
    <property type="entry name" value="Abhydrolase_3"/>
    <property type="match status" value="1"/>
</dbReference>
<dbReference type="SUPFAM" id="SSF53474">
    <property type="entry name" value="alpha/beta-Hydrolases"/>
    <property type="match status" value="1"/>
</dbReference>
<accession>A0ABN9QRK4</accession>
<reference evidence="4" key="1">
    <citation type="submission" date="2023-10" db="EMBL/GenBank/DDBJ databases">
        <authorList>
            <person name="Chen Y."/>
            <person name="Shah S."/>
            <person name="Dougan E. K."/>
            <person name="Thang M."/>
            <person name="Chan C."/>
        </authorList>
    </citation>
    <scope>NUCLEOTIDE SEQUENCE [LARGE SCALE GENOMIC DNA]</scope>
</reference>
<dbReference type="InterPro" id="IPR029058">
    <property type="entry name" value="AB_hydrolase_fold"/>
</dbReference>
<keyword evidence="1" id="KW-0378">Hydrolase</keyword>
<feature type="compositionally biased region" description="Basic and acidic residues" evidence="2">
    <location>
        <begin position="59"/>
        <end position="69"/>
    </location>
</feature>
<dbReference type="InterPro" id="IPR013094">
    <property type="entry name" value="AB_hydrolase_3"/>
</dbReference>
<name>A0ABN9QRK4_9DINO</name>
<comment type="caution">
    <text evidence="4">The sequence shown here is derived from an EMBL/GenBank/DDBJ whole genome shotgun (WGS) entry which is preliminary data.</text>
</comment>
<feature type="non-terminal residue" evidence="4">
    <location>
        <position position="1"/>
    </location>
</feature>
<dbReference type="InterPro" id="IPR050300">
    <property type="entry name" value="GDXG_lipolytic_enzyme"/>
</dbReference>
<dbReference type="PANTHER" id="PTHR48081">
    <property type="entry name" value="AB HYDROLASE SUPERFAMILY PROTEIN C4A8.06C"/>
    <property type="match status" value="1"/>
</dbReference>
<proteinExistence type="predicted"/>
<evidence type="ECO:0000313" key="5">
    <source>
        <dbReference type="Proteomes" id="UP001189429"/>
    </source>
</evidence>
<feature type="region of interest" description="Disordered" evidence="2">
    <location>
        <begin position="1"/>
        <end position="69"/>
    </location>
</feature>
<evidence type="ECO:0000256" key="2">
    <source>
        <dbReference type="SAM" id="MobiDB-lite"/>
    </source>
</evidence>
<keyword evidence="5" id="KW-1185">Reference proteome</keyword>
<feature type="compositionally biased region" description="Low complexity" evidence="2">
    <location>
        <begin position="33"/>
        <end position="53"/>
    </location>
</feature>
<dbReference type="EMBL" id="CAUYUJ010004098">
    <property type="protein sequence ID" value="CAK0808114.1"/>
    <property type="molecule type" value="Genomic_DNA"/>
</dbReference>
<organism evidence="4 5">
    <name type="scientific">Prorocentrum cordatum</name>
    <dbReference type="NCBI Taxonomy" id="2364126"/>
    <lineage>
        <taxon>Eukaryota</taxon>
        <taxon>Sar</taxon>
        <taxon>Alveolata</taxon>
        <taxon>Dinophyceae</taxon>
        <taxon>Prorocentrales</taxon>
        <taxon>Prorocentraceae</taxon>
        <taxon>Prorocentrum</taxon>
    </lineage>
</organism>
<dbReference type="Proteomes" id="UP001189429">
    <property type="component" value="Unassembled WGS sequence"/>
</dbReference>
<gene>
    <name evidence="4" type="ORF">PCOR1329_LOCUS13803</name>
</gene>
<evidence type="ECO:0000256" key="1">
    <source>
        <dbReference type="ARBA" id="ARBA00022801"/>
    </source>
</evidence>
<evidence type="ECO:0000259" key="3">
    <source>
        <dbReference type="Pfam" id="PF07859"/>
    </source>
</evidence>